<name>A0ABY7FG91_MYAAR</name>
<evidence type="ECO:0000313" key="1">
    <source>
        <dbReference type="EMBL" id="WAR20612.1"/>
    </source>
</evidence>
<gene>
    <name evidence="1" type="ORF">MAR_002450</name>
</gene>
<proteinExistence type="predicted"/>
<evidence type="ECO:0000313" key="2">
    <source>
        <dbReference type="Proteomes" id="UP001164746"/>
    </source>
</evidence>
<accession>A0ABY7FG91</accession>
<keyword evidence="2" id="KW-1185">Reference proteome</keyword>
<organism evidence="1 2">
    <name type="scientific">Mya arenaria</name>
    <name type="common">Soft-shell clam</name>
    <dbReference type="NCBI Taxonomy" id="6604"/>
    <lineage>
        <taxon>Eukaryota</taxon>
        <taxon>Metazoa</taxon>
        <taxon>Spiralia</taxon>
        <taxon>Lophotrochozoa</taxon>
        <taxon>Mollusca</taxon>
        <taxon>Bivalvia</taxon>
        <taxon>Autobranchia</taxon>
        <taxon>Heteroconchia</taxon>
        <taxon>Euheterodonta</taxon>
        <taxon>Imparidentia</taxon>
        <taxon>Neoheterodontei</taxon>
        <taxon>Myida</taxon>
        <taxon>Myoidea</taxon>
        <taxon>Myidae</taxon>
        <taxon>Mya</taxon>
    </lineage>
</organism>
<dbReference type="Proteomes" id="UP001164746">
    <property type="component" value="Chromosome 11"/>
</dbReference>
<dbReference type="EMBL" id="CP111022">
    <property type="protein sequence ID" value="WAR20612.1"/>
    <property type="molecule type" value="Genomic_DNA"/>
</dbReference>
<reference evidence="1" key="1">
    <citation type="submission" date="2022-11" db="EMBL/GenBank/DDBJ databases">
        <title>Centuries of genome instability and evolution in soft-shell clam transmissible cancer (bioRxiv).</title>
        <authorList>
            <person name="Hart S.F.M."/>
            <person name="Yonemitsu M.A."/>
            <person name="Giersch R.M."/>
            <person name="Beal B.F."/>
            <person name="Arriagada G."/>
            <person name="Davis B.W."/>
            <person name="Ostrander E.A."/>
            <person name="Goff S.P."/>
            <person name="Metzger M.J."/>
        </authorList>
    </citation>
    <scope>NUCLEOTIDE SEQUENCE</scope>
    <source>
        <strain evidence="1">MELC-2E11</strain>
        <tissue evidence="1">Siphon/mantle</tissue>
    </source>
</reference>
<protein>
    <submittedName>
        <fullName evidence="1">Uncharacterized protein</fullName>
    </submittedName>
</protein>
<sequence length="14" mass="1571">MCCFIHQELTASST</sequence>